<evidence type="ECO:0000313" key="3">
    <source>
        <dbReference type="Proteomes" id="UP000655094"/>
    </source>
</evidence>
<comment type="caution">
    <text evidence="2">The sequence shown here is derived from an EMBL/GenBank/DDBJ whole genome shotgun (WGS) entry which is preliminary data.</text>
</comment>
<proteinExistence type="predicted"/>
<accession>A0A919HPD3</accession>
<name>A0A919HPD3_KLEPN</name>
<dbReference type="EMBL" id="BNFF01000001">
    <property type="protein sequence ID" value="GHK51053.1"/>
    <property type="molecule type" value="Genomic_DNA"/>
</dbReference>
<evidence type="ECO:0000256" key="1">
    <source>
        <dbReference type="ARBA" id="ARBA00023002"/>
    </source>
</evidence>
<protein>
    <recommendedName>
        <fullName evidence="4">3-hydroxybutyryl-CoA dehydrogenase</fullName>
    </recommendedName>
</protein>
<dbReference type="Gene3D" id="1.10.1040.10">
    <property type="entry name" value="N-(1-d-carboxylethyl)-l-norvaline Dehydrogenase, domain 2"/>
    <property type="match status" value="1"/>
</dbReference>
<keyword evidence="1" id="KW-0560">Oxidoreductase</keyword>
<sequence>MRASLGRRYAMVGPLEAADMTGGDSRDICQHLLPELASGTEMMSLVAEKVARGDTGARSGQGFYRWDEARHQRIQSRREHQLRFALKP</sequence>
<dbReference type="InterPro" id="IPR013328">
    <property type="entry name" value="6PGD_dom2"/>
</dbReference>
<gene>
    <name evidence="2" type="ORF">KPZU09_07890</name>
</gene>
<dbReference type="Proteomes" id="UP000655094">
    <property type="component" value="Unassembled WGS sequence"/>
</dbReference>
<evidence type="ECO:0000313" key="2">
    <source>
        <dbReference type="EMBL" id="GHK51053.1"/>
    </source>
</evidence>
<evidence type="ECO:0008006" key="4">
    <source>
        <dbReference type="Google" id="ProtNLM"/>
    </source>
</evidence>
<dbReference type="GO" id="GO:0016491">
    <property type="term" value="F:oxidoreductase activity"/>
    <property type="evidence" value="ECO:0007669"/>
    <property type="project" value="UniProtKB-KW"/>
</dbReference>
<organism evidence="2 3">
    <name type="scientific">Klebsiella pneumoniae</name>
    <dbReference type="NCBI Taxonomy" id="573"/>
    <lineage>
        <taxon>Bacteria</taxon>
        <taxon>Pseudomonadati</taxon>
        <taxon>Pseudomonadota</taxon>
        <taxon>Gammaproteobacteria</taxon>
        <taxon>Enterobacterales</taxon>
        <taxon>Enterobacteriaceae</taxon>
        <taxon>Klebsiella/Raoultella group</taxon>
        <taxon>Klebsiella</taxon>
        <taxon>Klebsiella pneumoniae complex</taxon>
    </lineage>
</organism>
<dbReference type="SUPFAM" id="SSF48179">
    <property type="entry name" value="6-phosphogluconate dehydrogenase C-terminal domain-like"/>
    <property type="match status" value="1"/>
</dbReference>
<dbReference type="AlphaFoldDB" id="A0A919HPD3"/>
<reference evidence="2" key="1">
    <citation type="submission" date="2020-10" db="EMBL/GenBank/DDBJ databases">
        <title>Genome Sequence of ESBL Producing Zambian Clinical Strains.</title>
        <authorList>
            <person name="Shawa M."/>
            <person name="Furuta Y."/>
            <person name="Simbotwe M."/>
            <person name="Mulenga E."/>
            <person name="Mubanga M."/>
            <person name="Mulenga G."/>
            <person name="Kaile C."/>
            <person name="Zorigt T."/>
            <person name="Hang'ombe B."/>
            <person name="Higashi H."/>
        </authorList>
    </citation>
    <scope>NUCLEOTIDE SEQUENCE</scope>
    <source>
        <strain evidence="2">Zam_UTH_09</strain>
    </source>
</reference>
<dbReference type="InterPro" id="IPR008927">
    <property type="entry name" value="6-PGluconate_DH-like_C_sf"/>
</dbReference>